<evidence type="ECO:0000313" key="10">
    <source>
        <dbReference type="EMBL" id="MEQ2364993.1"/>
    </source>
</evidence>
<keyword evidence="5" id="KW-0808">Transferase</keyword>
<organism evidence="10 11">
    <name type="scientific">Coprococcus intestinihominis</name>
    <dbReference type="NCBI Taxonomy" id="3133154"/>
    <lineage>
        <taxon>Bacteria</taxon>
        <taxon>Bacillati</taxon>
        <taxon>Bacillota</taxon>
        <taxon>Clostridia</taxon>
        <taxon>Lachnospirales</taxon>
        <taxon>Lachnospiraceae</taxon>
        <taxon>Coprococcus</taxon>
    </lineage>
</organism>
<dbReference type="InterPro" id="IPR036890">
    <property type="entry name" value="HATPase_C_sf"/>
</dbReference>
<evidence type="ECO:0000256" key="4">
    <source>
        <dbReference type="ARBA" id="ARBA00022553"/>
    </source>
</evidence>
<evidence type="ECO:0000256" key="3">
    <source>
        <dbReference type="ARBA" id="ARBA00012438"/>
    </source>
</evidence>
<evidence type="ECO:0000256" key="5">
    <source>
        <dbReference type="ARBA" id="ARBA00022679"/>
    </source>
</evidence>
<dbReference type="RefSeq" id="WP_349084839.1">
    <property type="nucleotide sequence ID" value="NZ_JBBMEK010000077.1"/>
</dbReference>
<dbReference type="PRINTS" id="PR00344">
    <property type="entry name" value="BCTRLSENSOR"/>
</dbReference>
<dbReference type="InterPro" id="IPR003661">
    <property type="entry name" value="HisK_dim/P_dom"/>
</dbReference>
<reference evidence="10 11" key="1">
    <citation type="submission" date="2024-03" db="EMBL/GenBank/DDBJ databases">
        <title>Human intestinal bacterial collection.</title>
        <authorList>
            <person name="Pauvert C."/>
            <person name="Hitch T.C.A."/>
            <person name="Clavel T."/>
        </authorList>
    </citation>
    <scope>NUCLEOTIDE SEQUENCE [LARGE SCALE GENOMIC DNA]</scope>
    <source>
        <strain evidence="10 11">CLA-AA-H190</strain>
    </source>
</reference>
<dbReference type="InterPro" id="IPR004358">
    <property type="entry name" value="Sig_transdc_His_kin-like_C"/>
</dbReference>
<dbReference type="Gene3D" id="1.10.287.130">
    <property type="match status" value="1"/>
</dbReference>
<comment type="catalytic activity">
    <reaction evidence="1">
        <text>ATP + protein L-histidine = ADP + protein N-phospho-L-histidine.</text>
        <dbReference type="EC" id="2.7.13.3"/>
    </reaction>
</comment>
<dbReference type="PANTHER" id="PTHR45453:SF1">
    <property type="entry name" value="PHOSPHATE REGULON SENSOR PROTEIN PHOR"/>
    <property type="match status" value="1"/>
</dbReference>
<comment type="caution">
    <text evidence="10">The sequence shown here is derived from an EMBL/GenBank/DDBJ whole genome shotgun (WGS) entry which is preliminary data.</text>
</comment>
<comment type="subcellular location">
    <subcellularLocation>
        <location evidence="2">Membrane</location>
    </subcellularLocation>
</comment>
<keyword evidence="7" id="KW-0902">Two-component regulatory system</keyword>
<sequence length="346" mass="39610">MKILANRDIKQLFCRIAGICLFFWLLTEGIVWHVCHQIRLIGGIAVLFALMFGMIAETCWTYFSRQNRLMEEATAKVQAFLDGDTDVRIACDEEGEIYRLFHVVNTLAAGLNAQLSKKNQEKEFLKDTISDISHQLKTPLAALNIYNGLMQDGTENMADIQTFVALSEKELDRMEMLVQNLLKITKLDVGSIVFERHMESVSEMMEESREHFRYRAKQEQKHLIYSGDEDVRLLCDRSWLMEAIDNLVKNALDHTKEEDTVSVTWQQFSSVVQIRVMDNGSGIHPEDLYHIFKRFYRSRFSKDTQGLGLGLPLAKSIIEAHGGTIEVDSTLGQRTSFTINFIIIGT</sequence>
<dbReference type="InterPro" id="IPR005467">
    <property type="entry name" value="His_kinase_dom"/>
</dbReference>
<evidence type="ECO:0000256" key="6">
    <source>
        <dbReference type="ARBA" id="ARBA00022777"/>
    </source>
</evidence>
<dbReference type="PROSITE" id="PS50109">
    <property type="entry name" value="HIS_KIN"/>
    <property type="match status" value="1"/>
</dbReference>
<keyword evidence="11" id="KW-1185">Reference proteome</keyword>
<evidence type="ECO:0000259" key="9">
    <source>
        <dbReference type="PROSITE" id="PS50109"/>
    </source>
</evidence>
<accession>A0ABV1B4Y5</accession>
<dbReference type="InterPro" id="IPR036097">
    <property type="entry name" value="HisK_dim/P_sf"/>
</dbReference>
<dbReference type="InterPro" id="IPR003594">
    <property type="entry name" value="HATPase_dom"/>
</dbReference>
<dbReference type="EC" id="2.7.13.3" evidence="3"/>
<keyword evidence="6 10" id="KW-0418">Kinase</keyword>
<dbReference type="SMART" id="SM00388">
    <property type="entry name" value="HisKA"/>
    <property type="match status" value="1"/>
</dbReference>
<dbReference type="Gene3D" id="3.30.565.10">
    <property type="entry name" value="Histidine kinase-like ATPase, C-terminal domain"/>
    <property type="match status" value="1"/>
</dbReference>
<dbReference type="PANTHER" id="PTHR45453">
    <property type="entry name" value="PHOSPHATE REGULON SENSOR PROTEIN PHOR"/>
    <property type="match status" value="1"/>
</dbReference>
<proteinExistence type="predicted"/>
<evidence type="ECO:0000256" key="2">
    <source>
        <dbReference type="ARBA" id="ARBA00004370"/>
    </source>
</evidence>
<protein>
    <recommendedName>
        <fullName evidence="3">histidine kinase</fullName>
        <ecNumber evidence="3">2.7.13.3</ecNumber>
    </recommendedName>
</protein>
<evidence type="ECO:0000256" key="7">
    <source>
        <dbReference type="ARBA" id="ARBA00023012"/>
    </source>
</evidence>
<dbReference type="GO" id="GO:0016301">
    <property type="term" value="F:kinase activity"/>
    <property type="evidence" value="ECO:0007669"/>
    <property type="project" value="UniProtKB-KW"/>
</dbReference>
<keyword evidence="8" id="KW-1133">Transmembrane helix</keyword>
<dbReference type="CDD" id="cd00075">
    <property type="entry name" value="HATPase"/>
    <property type="match status" value="1"/>
</dbReference>
<dbReference type="CDD" id="cd00082">
    <property type="entry name" value="HisKA"/>
    <property type="match status" value="1"/>
</dbReference>
<keyword evidence="8" id="KW-0472">Membrane</keyword>
<dbReference type="Pfam" id="PF00512">
    <property type="entry name" value="HisKA"/>
    <property type="match status" value="1"/>
</dbReference>
<feature type="transmembrane region" description="Helical" evidence="8">
    <location>
        <begin position="12"/>
        <end position="34"/>
    </location>
</feature>
<gene>
    <name evidence="10" type="ORF">WMO25_07765</name>
</gene>
<dbReference type="InterPro" id="IPR003660">
    <property type="entry name" value="HAMP_dom"/>
</dbReference>
<dbReference type="SMART" id="SM00304">
    <property type="entry name" value="HAMP"/>
    <property type="match status" value="1"/>
</dbReference>
<keyword evidence="8" id="KW-0812">Transmembrane</keyword>
<feature type="domain" description="Histidine kinase" evidence="9">
    <location>
        <begin position="131"/>
        <end position="345"/>
    </location>
</feature>
<dbReference type="SUPFAM" id="SSF47384">
    <property type="entry name" value="Homodimeric domain of signal transducing histidine kinase"/>
    <property type="match status" value="1"/>
</dbReference>
<evidence type="ECO:0000256" key="1">
    <source>
        <dbReference type="ARBA" id="ARBA00000085"/>
    </source>
</evidence>
<dbReference type="Pfam" id="PF02518">
    <property type="entry name" value="HATPase_c"/>
    <property type="match status" value="1"/>
</dbReference>
<dbReference type="EMBL" id="JBBMEK010000077">
    <property type="protein sequence ID" value="MEQ2364993.1"/>
    <property type="molecule type" value="Genomic_DNA"/>
</dbReference>
<keyword evidence="4" id="KW-0597">Phosphoprotein</keyword>
<feature type="transmembrane region" description="Helical" evidence="8">
    <location>
        <begin position="40"/>
        <end position="63"/>
    </location>
</feature>
<dbReference type="InterPro" id="IPR050351">
    <property type="entry name" value="BphY/WalK/GraS-like"/>
</dbReference>
<dbReference type="Proteomes" id="UP001469749">
    <property type="component" value="Unassembled WGS sequence"/>
</dbReference>
<evidence type="ECO:0000313" key="11">
    <source>
        <dbReference type="Proteomes" id="UP001469749"/>
    </source>
</evidence>
<dbReference type="SMART" id="SM00387">
    <property type="entry name" value="HATPase_c"/>
    <property type="match status" value="1"/>
</dbReference>
<name>A0ABV1B4Y5_9FIRM</name>
<dbReference type="SUPFAM" id="SSF55874">
    <property type="entry name" value="ATPase domain of HSP90 chaperone/DNA topoisomerase II/histidine kinase"/>
    <property type="match status" value="1"/>
</dbReference>
<evidence type="ECO:0000256" key="8">
    <source>
        <dbReference type="SAM" id="Phobius"/>
    </source>
</evidence>